<dbReference type="RefSeq" id="XP_024578497.1">
    <property type="nucleotide sequence ID" value="XM_024727974.1"/>
</dbReference>
<organism evidence="1 2">
    <name type="scientific">Plasmopara halstedii</name>
    <name type="common">Downy mildew of sunflower</name>
    <dbReference type="NCBI Taxonomy" id="4781"/>
    <lineage>
        <taxon>Eukaryota</taxon>
        <taxon>Sar</taxon>
        <taxon>Stramenopiles</taxon>
        <taxon>Oomycota</taxon>
        <taxon>Peronosporomycetes</taxon>
        <taxon>Peronosporales</taxon>
        <taxon>Peronosporaceae</taxon>
        <taxon>Plasmopara</taxon>
    </lineage>
</organism>
<keyword evidence="2" id="KW-1185">Reference proteome</keyword>
<dbReference type="GeneID" id="36407484"/>
<evidence type="ECO:0000313" key="2">
    <source>
        <dbReference type="Proteomes" id="UP000054928"/>
    </source>
</evidence>
<sequence length="169" mass="18202">MFQKDEDKSTLAFILNPSSLPSAEVLHSPVHGSSVSLLPTISPINKSDLNDSISTEHDSVLSRSDYSLDKRMEIMNVRALRSHVDVAYATVAARAVHTQTVYMVRGYTTVVSITVVANSVRSLAALVKLSASATAGRTAVAAFAMSRIALRWQHQVAYVGLMAVATDAR</sequence>
<dbReference type="AlphaFoldDB" id="A0A0P1ALF4"/>
<reference evidence="2" key="1">
    <citation type="submission" date="2014-09" db="EMBL/GenBank/DDBJ databases">
        <authorList>
            <person name="Sharma Rahul"/>
            <person name="Thines Marco"/>
        </authorList>
    </citation>
    <scope>NUCLEOTIDE SEQUENCE [LARGE SCALE GENOMIC DNA]</scope>
</reference>
<proteinExistence type="predicted"/>
<accession>A0A0P1ALF4</accession>
<evidence type="ECO:0000313" key="1">
    <source>
        <dbReference type="EMBL" id="CEG42128.1"/>
    </source>
</evidence>
<dbReference type="Proteomes" id="UP000054928">
    <property type="component" value="Unassembled WGS sequence"/>
</dbReference>
<protein>
    <submittedName>
        <fullName evidence="1">Uncharacterized protein</fullName>
    </submittedName>
</protein>
<name>A0A0P1ALF4_PLAHL</name>
<dbReference type="EMBL" id="CCYD01000610">
    <property type="protein sequence ID" value="CEG42128.1"/>
    <property type="molecule type" value="Genomic_DNA"/>
</dbReference>